<proteinExistence type="predicted"/>
<feature type="domain" description="STAS" evidence="1">
    <location>
        <begin position="41"/>
        <end position="102"/>
    </location>
</feature>
<dbReference type="SUPFAM" id="SSF52091">
    <property type="entry name" value="SpoIIaa-like"/>
    <property type="match status" value="1"/>
</dbReference>
<keyword evidence="3" id="KW-1185">Reference proteome</keyword>
<evidence type="ECO:0000313" key="3">
    <source>
        <dbReference type="Proteomes" id="UP000831785"/>
    </source>
</evidence>
<name>A0ABY4F878_9BACT</name>
<reference evidence="2 3" key="1">
    <citation type="submission" date="2022-04" db="EMBL/GenBank/DDBJ databases">
        <title>Hymenobacter sp. isolated from the air.</title>
        <authorList>
            <person name="Won M."/>
            <person name="Lee C.-M."/>
            <person name="Woen H.-Y."/>
            <person name="Kwon S.-W."/>
        </authorList>
    </citation>
    <scope>NUCLEOTIDE SEQUENCE [LARGE SCALE GENOMIC DNA]</scope>
    <source>
        <strain evidence="3">5116 S-27</strain>
    </source>
</reference>
<dbReference type="EMBL" id="CP095049">
    <property type="protein sequence ID" value="UOQ52124.1"/>
    <property type="molecule type" value="Genomic_DNA"/>
</dbReference>
<accession>A0ABY4F878</accession>
<dbReference type="Proteomes" id="UP000831785">
    <property type="component" value="Chromosome"/>
</dbReference>
<evidence type="ECO:0000313" key="2">
    <source>
        <dbReference type="EMBL" id="UOQ52124.1"/>
    </source>
</evidence>
<gene>
    <name evidence="2" type="ORF">MUN80_20475</name>
</gene>
<sequence length="126" mass="14210">MNNLTTSPANDFTPYLIRVDFDEIKPMELARLLMRYNKLRRPRLLIDCQSLRCLRTRGVGYFASQLLTLQASGAKVLLRNVDAQLLRALRVLHLDKIFQIDQDSPATQPPVAWQNELLSSGAAASA</sequence>
<dbReference type="Gene3D" id="3.30.750.24">
    <property type="entry name" value="STAS domain"/>
    <property type="match status" value="1"/>
</dbReference>
<dbReference type="InterPro" id="IPR002645">
    <property type="entry name" value="STAS_dom"/>
</dbReference>
<dbReference type="Pfam" id="PF01740">
    <property type="entry name" value="STAS"/>
    <property type="match status" value="1"/>
</dbReference>
<organism evidence="2 3">
    <name type="scientific">Hymenobacter cellulosivorans</name>
    <dbReference type="NCBI Taxonomy" id="2932249"/>
    <lineage>
        <taxon>Bacteria</taxon>
        <taxon>Pseudomonadati</taxon>
        <taxon>Bacteroidota</taxon>
        <taxon>Cytophagia</taxon>
        <taxon>Cytophagales</taxon>
        <taxon>Hymenobacteraceae</taxon>
        <taxon>Hymenobacter</taxon>
    </lineage>
</organism>
<dbReference type="InterPro" id="IPR036513">
    <property type="entry name" value="STAS_dom_sf"/>
</dbReference>
<evidence type="ECO:0000259" key="1">
    <source>
        <dbReference type="Pfam" id="PF01740"/>
    </source>
</evidence>
<protein>
    <recommendedName>
        <fullName evidence="1">STAS domain-containing protein</fullName>
    </recommendedName>
</protein>
<dbReference type="RefSeq" id="WP_244715817.1">
    <property type="nucleotide sequence ID" value="NZ_CP095049.1"/>
</dbReference>